<dbReference type="Pfam" id="PF08378">
    <property type="entry name" value="NERD"/>
    <property type="match status" value="1"/>
</dbReference>
<gene>
    <name evidence="2" type="ORF">B0H94_104184</name>
</gene>
<evidence type="ECO:0000313" key="2">
    <source>
        <dbReference type="EMBL" id="PSL48583.1"/>
    </source>
</evidence>
<proteinExistence type="predicted"/>
<evidence type="ECO:0000313" key="3">
    <source>
        <dbReference type="Proteomes" id="UP000242310"/>
    </source>
</evidence>
<organism evidence="2 3">
    <name type="scientific">Salsuginibacillus halophilus</name>
    <dbReference type="NCBI Taxonomy" id="517424"/>
    <lineage>
        <taxon>Bacteria</taxon>
        <taxon>Bacillati</taxon>
        <taxon>Bacillota</taxon>
        <taxon>Bacilli</taxon>
        <taxon>Bacillales</taxon>
        <taxon>Bacillaceae</taxon>
        <taxon>Salsuginibacillus</taxon>
    </lineage>
</organism>
<reference evidence="2 3" key="1">
    <citation type="submission" date="2018-03" db="EMBL/GenBank/DDBJ databases">
        <title>Genomic Encyclopedia of Type Strains, Phase III (KMG-III): the genomes of soil and plant-associated and newly described type strains.</title>
        <authorList>
            <person name="Whitman W."/>
        </authorList>
    </citation>
    <scope>NUCLEOTIDE SEQUENCE [LARGE SCALE GENOMIC DNA]</scope>
    <source>
        <strain evidence="2 3">CGMCC 1.07653</strain>
    </source>
</reference>
<dbReference type="RefSeq" id="WP_106588151.1">
    <property type="nucleotide sequence ID" value="NZ_PYAV01000004.1"/>
</dbReference>
<dbReference type="PROSITE" id="PS50965">
    <property type="entry name" value="NERD"/>
    <property type="match status" value="1"/>
</dbReference>
<dbReference type="InterPro" id="IPR011528">
    <property type="entry name" value="NERD"/>
</dbReference>
<evidence type="ECO:0000259" key="1">
    <source>
        <dbReference type="PROSITE" id="PS50965"/>
    </source>
</evidence>
<sequence>MFQKRLQKPAALVQLEALHRRLPPHHPAYAAIQEEYHSAAAGYYGEKSLTRVLERFAGKAHIFQNIRLPVRHEHTQIDALLLLPDAAIIIEVKHWRGELQLSSLYGPVHRRYDGHDEHFPSPLLQVEDQAAQFAEWRAGHGLADIPIHTLIVFSHRESFLHPLPEHTDARNRIITRNALSRELRSLTAGSTNFAYDIARLLHHLHADDYPAAANYTAFHNISRNDITPGVQCPDCQKQGMQRVRESWQCAQCGLRKKSAHAAALADYKAIFGHHITNREARDFLQISSRHTCRRLLQPLAQSPPPRDKRGMYLFKT</sequence>
<dbReference type="OrthoDB" id="569879at2"/>
<keyword evidence="3" id="KW-1185">Reference proteome</keyword>
<dbReference type="EMBL" id="PYAV01000004">
    <property type="protein sequence ID" value="PSL48583.1"/>
    <property type="molecule type" value="Genomic_DNA"/>
</dbReference>
<dbReference type="Proteomes" id="UP000242310">
    <property type="component" value="Unassembled WGS sequence"/>
</dbReference>
<protein>
    <submittedName>
        <fullName evidence="2">Nuclease-like protein</fullName>
    </submittedName>
</protein>
<dbReference type="AlphaFoldDB" id="A0A2P8HQT2"/>
<feature type="domain" description="NERD" evidence="1">
    <location>
        <begin position="41"/>
        <end position="156"/>
    </location>
</feature>
<comment type="caution">
    <text evidence="2">The sequence shown here is derived from an EMBL/GenBank/DDBJ whole genome shotgun (WGS) entry which is preliminary data.</text>
</comment>
<accession>A0A2P8HQT2</accession>
<name>A0A2P8HQT2_9BACI</name>